<dbReference type="Pfam" id="PF08596">
    <property type="entry name" value="Lgl_C"/>
    <property type="match status" value="1"/>
</dbReference>
<feature type="compositionally biased region" description="Basic and acidic residues" evidence="4">
    <location>
        <begin position="396"/>
        <end position="405"/>
    </location>
</feature>
<dbReference type="InterPro" id="IPR001680">
    <property type="entry name" value="WD40_rpt"/>
</dbReference>
<dbReference type="OMA" id="AWSGFPN"/>
<feature type="region of interest" description="Disordered" evidence="4">
    <location>
        <begin position="777"/>
        <end position="806"/>
    </location>
</feature>
<organism evidence="7 8">
    <name type="scientific">Tilletiaria anomala (strain ATCC 24038 / CBS 436.72 / UBC 951)</name>
    <dbReference type="NCBI Taxonomy" id="1037660"/>
    <lineage>
        <taxon>Eukaryota</taxon>
        <taxon>Fungi</taxon>
        <taxon>Dikarya</taxon>
        <taxon>Basidiomycota</taxon>
        <taxon>Ustilaginomycotina</taxon>
        <taxon>Exobasidiomycetes</taxon>
        <taxon>Georgefischeriales</taxon>
        <taxon>Tilletiariaceae</taxon>
        <taxon>Tilletiaria</taxon>
    </lineage>
</organism>
<dbReference type="EMBL" id="JMSN01000012">
    <property type="protein sequence ID" value="KDN52257.1"/>
    <property type="molecule type" value="Genomic_DNA"/>
</dbReference>
<evidence type="ECO:0000313" key="8">
    <source>
        <dbReference type="Proteomes" id="UP000027361"/>
    </source>
</evidence>
<feature type="region of interest" description="Disordered" evidence="4">
    <location>
        <begin position="818"/>
        <end position="882"/>
    </location>
</feature>
<dbReference type="OrthoDB" id="19944at2759"/>
<feature type="domain" description="Anaphase-promoting complex subunit 4-like WD40" evidence="6">
    <location>
        <begin position="287"/>
        <end position="323"/>
    </location>
</feature>
<evidence type="ECO:0000256" key="3">
    <source>
        <dbReference type="PROSITE-ProRule" id="PRU00221"/>
    </source>
</evidence>
<reference evidence="7 8" key="1">
    <citation type="submission" date="2014-05" db="EMBL/GenBank/DDBJ databases">
        <title>Draft genome sequence of a rare smut relative, Tilletiaria anomala UBC 951.</title>
        <authorList>
            <consortium name="DOE Joint Genome Institute"/>
            <person name="Toome M."/>
            <person name="Kuo A."/>
            <person name="Henrissat B."/>
            <person name="Lipzen A."/>
            <person name="Tritt A."/>
            <person name="Yoshinaga Y."/>
            <person name="Zane M."/>
            <person name="Barry K."/>
            <person name="Grigoriev I.V."/>
            <person name="Spatafora J.W."/>
            <person name="Aimea M.C."/>
        </authorList>
    </citation>
    <scope>NUCLEOTIDE SEQUENCE [LARGE SCALE GENOMIC DNA]</scope>
    <source>
        <strain evidence="7 8">UBC 951</strain>
    </source>
</reference>
<comment type="similarity">
    <text evidence="1">Belongs to the WD repeat L(2)GL family.</text>
</comment>
<protein>
    <submittedName>
        <fullName evidence="7">Uncharacterized protein</fullName>
    </submittedName>
</protein>
<keyword evidence="3" id="KW-0853">WD repeat</keyword>
<dbReference type="PANTHER" id="PTHR10241">
    <property type="entry name" value="LETHAL 2 GIANT LARVAE PROTEIN"/>
    <property type="match status" value="1"/>
</dbReference>
<dbReference type="SMART" id="SM00320">
    <property type="entry name" value="WD40"/>
    <property type="match status" value="5"/>
</dbReference>
<comment type="caution">
    <text evidence="7">The sequence shown here is derived from an EMBL/GenBank/DDBJ whole genome shotgun (WGS) entry which is preliminary data.</text>
</comment>
<dbReference type="GO" id="GO:0005886">
    <property type="term" value="C:plasma membrane"/>
    <property type="evidence" value="ECO:0007669"/>
    <property type="project" value="TreeGrafter"/>
</dbReference>
<dbReference type="InParanoid" id="A0A066WE75"/>
<dbReference type="InterPro" id="IPR015943">
    <property type="entry name" value="WD40/YVTN_repeat-like_dom_sf"/>
</dbReference>
<feature type="region of interest" description="Disordered" evidence="4">
    <location>
        <begin position="1258"/>
        <end position="1280"/>
    </location>
</feature>
<evidence type="ECO:0000259" key="5">
    <source>
        <dbReference type="Pfam" id="PF08596"/>
    </source>
</evidence>
<name>A0A066WE75_TILAU</name>
<dbReference type="PROSITE" id="PS50082">
    <property type="entry name" value="WD_REPEATS_2"/>
    <property type="match status" value="1"/>
</dbReference>
<dbReference type="GO" id="GO:0005096">
    <property type="term" value="F:GTPase activator activity"/>
    <property type="evidence" value="ECO:0007669"/>
    <property type="project" value="TreeGrafter"/>
</dbReference>
<dbReference type="PROSITE" id="PS50294">
    <property type="entry name" value="WD_REPEATS_REGION"/>
    <property type="match status" value="1"/>
</dbReference>
<feature type="compositionally biased region" description="Polar residues" evidence="4">
    <location>
        <begin position="857"/>
        <end position="868"/>
    </location>
</feature>
<dbReference type="Pfam" id="PF12894">
    <property type="entry name" value="ANAPC4_WD40"/>
    <property type="match status" value="1"/>
</dbReference>
<evidence type="ECO:0000256" key="2">
    <source>
        <dbReference type="ARBA" id="ARBA00022483"/>
    </source>
</evidence>
<evidence type="ECO:0000259" key="6">
    <source>
        <dbReference type="Pfam" id="PF12894"/>
    </source>
</evidence>
<dbReference type="GO" id="GO:0019905">
    <property type="term" value="F:syntaxin binding"/>
    <property type="evidence" value="ECO:0007669"/>
    <property type="project" value="TreeGrafter"/>
</dbReference>
<dbReference type="SUPFAM" id="SSF50978">
    <property type="entry name" value="WD40 repeat-like"/>
    <property type="match status" value="1"/>
</dbReference>
<accession>A0A066WE75</accession>
<evidence type="ECO:0000313" key="7">
    <source>
        <dbReference type="EMBL" id="KDN52257.1"/>
    </source>
</evidence>
<feature type="region of interest" description="Disordered" evidence="4">
    <location>
        <begin position="124"/>
        <end position="158"/>
    </location>
</feature>
<evidence type="ECO:0000256" key="1">
    <source>
        <dbReference type="ARBA" id="ARBA00008070"/>
    </source>
</evidence>
<feature type="compositionally biased region" description="Polar residues" evidence="4">
    <location>
        <begin position="818"/>
        <end position="828"/>
    </location>
</feature>
<dbReference type="GeneID" id="25264086"/>
<dbReference type="GO" id="GO:0006887">
    <property type="term" value="P:exocytosis"/>
    <property type="evidence" value="ECO:0007669"/>
    <property type="project" value="UniProtKB-KW"/>
</dbReference>
<sequence>MSSWIKSAFGGGVATPPPELEYANWSGSFTDAGAHKRFAEGILHNLVLPGEVTAMACEPVLGYLAVGTTTGTLHLYGSPPVQLSITLRPAVKVKHLLFKSGSPLLICIDAKDTISVYDLSRPDPQVASKTTDTSNPFQPLNALQGGSQSGPPHPETPTRIAAHSARNEVICVELSPSHDHLFLGMRDGTIDCYDLTRLQPSPYRIPNLWWEEEEILRKSGVPDAPSRRHVPLVVQIETHPKNLTQLLIAYEGGVVLLDLKTRTVLRTYQLRLLPGAPGAGGGDPNQIWTERSSAVTSITWRPDGDVFAVGHEDGCISFWHVKDDGKPLLVRTLDRMDVDRPQVPDGKNTNGPEQAAPPREPIFKITWTGFPEQSWLEYASKAVGSRTPSGSVVPPTEKEAAEKAQDPQMGTVVTILGGVVPFRDAPGLTCLHMPPYAIPKALWGSSASTPEALSKVRAQLRASLDTTRESRYNTPSPVEDFLLVPKNNPHYSMNYDPQAIITLLAAEPNLPSLPPPAAARGLKCYPFPPPRASDRKSRASLPPTGSLMQQPAPEMQLPLPLSFTGSGAILGATLETLSVHSYRKLGGKCSEISGALGASANLAPQLVDGGSLTLKGGKAYPIVSGDPSLEPEMLAKRLSYRVLITWHLDGTVRFHDASPHLLLHTPKGTEGTDAAVPAERPLEHPFPAPLPHLTISSRDLIHHPHLTGNPSVEPLKVDSERLSVIDVKLATEMLELAIILRSGKIIYFKHGFARARAKDAVVEDVAQELQRNAAFASIPPVQHAHTQAQQTHRSSPSVTSSLSQEARLDAAMSDALSTMNMQPTPSNQGPGPGPVGVTGTPVRPPRPPRDPNRPTTSRNESPANSPLLSNCRFEPRQPLTPPQSTFLPGFSPGLPPSHMPPPRMLAAQELTDITHLSTWHADGFKPFLLIDLNRGDCTSVAVSDIGFFAAACGSALALIDLRGQELIVRDSFGDTVEPEDASREERKAVEAESKSIIHHLTFAITRVASDPRMAPRLLVSRENGLMSVWTITQTLDQWLASRSSAHKLDGTAHTQKVMVCDANGFQVRSTGVELQRAQREIERGGPTENDAVRCGIAIFISRGMVTLRYGIDGPVIAKEEINDRILGANIVERNMERVLLVITAASIFIYTLPHLDLIDRKQRHHRDQGMSSGYALRACADISGDFIDLGSSLDVRLWTIFATQPRPGPPSYLLHDPGLMTPIHPGVGASSVAAAVTGWFSSKSGAVTTGGQLDEILAGANRPPPAALPEPLGQRASYRPPDAKSLVNVDAQGWPIPESASGTATIGGRNPVPYSKSAAGLTTAQSARDQASWNVDLAKQRGEMMNSLEEGLSNLERGASQFSRNLKNMALQSAAKDRIKSLF</sequence>
<feature type="compositionally biased region" description="Polar residues" evidence="4">
    <location>
        <begin position="793"/>
        <end position="804"/>
    </location>
</feature>
<feature type="region of interest" description="Disordered" evidence="4">
    <location>
        <begin position="339"/>
        <end position="358"/>
    </location>
</feature>
<dbReference type="Proteomes" id="UP000027361">
    <property type="component" value="Unassembled WGS sequence"/>
</dbReference>
<dbReference type="GO" id="GO:0006893">
    <property type="term" value="P:Golgi to plasma membrane transport"/>
    <property type="evidence" value="ECO:0007669"/>
    <property type="project" value="TreeGrafter"/>
</dbReference>
<feature type="compositionally biased region" description="Polar residues" evidence="4">
    <location>
        <begin position="127"/>
        <end position="138"/>
    </location>
</feature>
<proteinExistence type="inferred from homology"/>
<feature type="region of interest" description="Disordered" evidence="4">
    <location>
        <begin position="528"/>
        <end position="550"/>
    </location>
</feature>
<feature type="repeat" description="WD" evidence="3">
    <location>
        <begin position="288"/>
        <end position="322"/>
    </location>
</feature>
<feature type="compositionally biased region" description="Low complexity" evidence="4">
    <location>
        <begin position="782"/>
        <end position="792"/>
    </location>
</feature>
<dbReference type="InterPro" id="IPR036322">
    <property type="entry name" value="WD40_repeat_dom_sf"/>
</dbReference>
<feature type="region of interest" description="Disordered" evidence="4">
    <location>
        <begin position="384"/>
        <end position="406"/>
    </location>
</feature>
<dbReference type="InterPro" id="IPR013905">
    <property type="entry name" value="Lgl_C_dom"/>
</dbReference>
<keyword evidence="2" id="KW-0268">Exocytosis</keyword>
<gene>
    <name evidence="7" type="ORF">K437DRAFT_25519</name>
</gene>
<keyword evidence="8" id="KW-1185">Reference proteome</keyword>
<evidence type="ECO:0000256" key="4">
    <source>
        <dbReference type="SAM" id="MobiDB-lite"/>
    </source>
</evidence>
<feature type="domain" description="Lethal giant larvae (Lgl)-like C-terminal" evidence="5">
    <location>
        <begin position="908"/>
        <end position="1265"/>
    </location>
</feature>
<dbReference type="HOGENOM" id="CLU_005737_0_0_1"/>
<dbReference type="Gene3D" id="2.130.10.10">
    <property type="entry name" value="YVTN repeat-like/Quinoprotein amine dehydrogenase"/>
    <property type="match status" value="2"/>
</dbReference>
<dbReference type="GO" id="GO:0005737">
    <property type="term" value="C:cytoplasm"/>
    <property type="evidence" value="ECO:0007669"/>
    <property type="project" value="TreeGrafter"/>
</dbReference>
<dbReference type="GO" id="GO:0045159">
    <property type="term" value="F:myosin II binding"/>
    <property type="evidence" value="ECO:0007669"/>
    <property type="project" value="TreeGrafter"/>
</dbReference>
<dbReference type="STRING" id="1037660.A0A066WE75"/>
<dbReference type="PANTHER" id="PTHR10241:SF25">
    <property type="entry name" value="TOMOSYN, ISOFORM C"/>
    <property type="match status" value="1"/>
</dbReference>
<dbReference type="InterPro" id="IPR024977">
    <property type="entry name" value="Apc4-like_WD40_dom"/>
</dbReference>
<dbReference type="RefSeq" id="XP_013245055.1">
    <property type="nucleotide sequence ID" value="XM_013389601.1"/>
</dbReference>